<keyword evidence="6 11" id="KW-0472">Membrane</keyword>
<feature type="transmembrane region" description="Helical" evidence="11">
    <location>
        <begin position="519"/>
        <end position="538"/>
    </location>
</feature>
<evidence type="ECO:0000256" key="5">
    <source>
        <dbReference type="ARBA" id="ARBA00022989"/>
    </source>
</evidence>
<dbReference type="InterPro" id="IPR005150">
    <property type="entry name" value="Cellulose_synth"/>
</dbReference>
<keyword evidence="2" id="KW-0328">Glycosyltransferase</keyword>
<organism evidence="12 13">
    <name type="scientific">Striga hermonthica</name>
    <name type="common">Purple witchweed</name>
    <name type="synonym">Buchnera hermonthica</name>
    <dbReference type="NCBI Taxonomy" id="68872"/>
    <lineage>
        <taxon>Eukaryota</taxon>
        <taxon>Viridiplantae</taxon>
        <taxon>Streptophyta</taxon>
        <taxon>Embryophyta</taxon>
        <taxon>Tracheophyta</taxon>
        <taxon>Spermatophyta</taxon>
        <taxon>Magnoliopsida</taxon>
        <taxon>eudicotyledons</taxon>
        <taxon>Gunneridae</taxon>
        <taxon>Pentapetalae</taxon>
        <taxon>asterids</taxon>
        <taxon>lamiids</taxon>
        <taxon>Lamiales</taxon>
        <taxon>Orobanchaceae</taxon>
        <taxon>Buchnereae</taxon>
        <taxon>Striga</taxon>
    </lineage>
</organism>
<comment type="subcellular location">
    <subcellularLocation>
        <location evidence="1">Endomembrane system</location>
        <topology evidence="1">Multi-pass membrane protein</topology>
    </subcellularLocation>
</comment>
<accession>A0A9N7MSI9</accession>
<dbReference type="GO" id="GO:0071555">
    <property type="term" value="P:cell wall organization"/>
    <property type="evidence" value="ECO:0007669"/>
    <property type="project" value="UniProtKB-KW"/>
</dbReference>
<feature type="binding site" evidence="10">
    <location>
        <position position="305"/>
    </location>
    <ligand>
        <name>Mn(2+)</name>
        <dbReference type="ChEBI" id="CHEBI:29035"/>
    </ligand>
</feature>
<evidence type="ECO:0000256" key="11">
    <source>
        <dbReference type="SAM" id="Phobius"/>
    </source>
</evidence>
<evidence type="ECO:0000256" key="6">
    <source>
        <dbReference type="ARBA" id="ARBA00023136"/>
    </source>
</evidence>
<evidence type="ECO:0000313" key="12">
    <source>
        <dbReference type="EMBL" id="CAA0812069.1"/>
    </source>
</evidence>
<proteinExistence type="predicted"/>
<evidence type="ECO:0000256" key="10">
    <source>
        <dbReference type="PIRSR" id="PIRSR605150-3"/>
    </source>
</evidence>
<evidence type="ECO:0000256" key="1">
    <source>
        <dbReference type="ARBA" id="ARBA00004127"/>
    </source>
</evidence>
<comment type="caution">
    <text evidence="12">The sequence shown here is derived from an EMBL/GenBank/DDBJ whole genome shotgun (WGS) entry which is preliminary data.</text>
</comment>
<keyword evidence="5 11" id="KW-1133">Transmembrane helix</keyword>
<evidence type="ECO:0000256" key="4">
    <source>
        <dbReference type="ARBA" id="ARBA00022692"/>
    </source>
</evidence>
<evidence type="ECO:0000256" key="3">
    <source>
        <dbReference type="ARBA" id="ARBA00022679"/>
    </source>
</evidence>
<feature type="binding site" evidence="10">
    <location>
        <position position="281"/>
    </location>
    <ligand>
        <name>Mn(2+)</name>
        <dbReference type="ChEBI" id="CHEBI:29035"/>
    </ligand>
</feature>
<dbReference type="InterPro" id="IPR029044">
    <property type="entry name" value="Nucleotide-diphossugar_trans"/>
</dbReference>
<feature type="transmembrane region" description="Helical" evidence="11">
    <location>
        <begin position="21"/>
        <end position="39"/>
    </location>
</feature>
<evidence type="ECO:0000313" key="13">
    <source>
        <dbReference type="Proteomes" id="UP001153555"/>
    </source>
</evidence>
<evidence type="ECO:0000256" key="8">
    <source>
        <dbReference type="PIRSR" id="PIRSR605150-1"/>
    </source>
</evidence>
<dbReference type="Pfam" id="PF03552">
    <property type="entry name" value="Cellulose_synt"/>
    <property type="match status" value="2"/>
</dbReference>
<keyword evidence="13" id="KW-1185">Reference proteome</keyword>
<dbReference type="GO" id="GO:0012505">
    <property type="term" value="C:endomembrane system"/>
    <property type="evidence" value="ECO:0007669"/>
    <property type="project" value="UniProtKB-SubCell"/>
</dbReference>
<dbReference type="GO" id="GO:0016760">
    <property type="term" value="F:cellulose synthase (UDP-forming) activity"/>
    <property type="evidence" value="ECO:0007669"/>
    <property type="project" value="InterPro"/>
</dbReference>
<feature type="active site" evidence="8">
    <location>
        <position position="143"/>
    </location>
</feature>
<dbReference type="EMBL" id="CACSLK010009714">
    <property type="protein sequence ID" value="CAA0812069.1"/>
    <property type="molecule type" value="Genomic_DNA"/>
</dbReference>
<feature type="transmembrane region" description="Helical" evidence="11">
    <location>
        <begin position="598"/>
        <end position="622"/>
    </location>
</feature>
<feature type="transmembrane region" description="Helical" evidence="11">
    <location>
        <begin position="558"/>
        <end position="578"/>
    </location>
</feature>
<feature type="transmembrane region" description="Helical" evidence="11">
    <location>
        <begin position="709"/>
        <end position="731"/>
    </location>
</feature>
<feature type="binding site" evidence="9">
    <location>
        <position position="113"/>
    </location>
    <ligand>
        <name>UDP-alpha-D-glucose</name>
        <dbReference type="ChEBI" id="CHEBI:58885"/>
    </ligand>
</feature>
<keyword evidence="7" id="KW-0961">Cell wall biogenesis/degradation</keyword>
<keyword evidence="3" id="KW-0808">Transferase</keyword>
<dbReference type="Gene3D" id="3.90.550.10">
    <property type="entry name" value="Spore Coat Polysaccharide Biosynthesis Protein SpsA, Chain A"/>
    <property type="match status" value="2"/>
</dbReference>
<dbReference type="FunFam" id="3.90.550.10:FF:000135">
    <property type="entry name" value="Cellulose synthase-like protein G3"/>
    <property type="match status" value="1"/>
</dbReference>
<evidence type="ECO:0000256" key="2">
    <source>
        <dbReference type="ARBA" id="ARBA00022676"/>
    </source>
</evidence>
<dbReference type="SUPFAM" id="SSF53448">
    <property type="entry name" value="Nucleotide-diphospho-sugar transferases"/>
    <property type="match status" value="1"/>
</dbReference>
<feature type="transmembrane region" description="Helical" evidence="11">
    <location>
        <begin position="51"/>
        <end position="70"/>
    </location>
</feature>
<feature type="transmembrane region" description="Helical" evidence="11">
    <location>
        <begin position="676"/>
        <end position="697"/>
    </location>
</feature>
<feature type="transmembrane region" description="Helical" evidence="11">
    <location>
        <begin position="642"/>
        <end position="664"/>
    </location>
</feature>
<name>A0A9N7MSI9_STRHE</name>
<dbReference type="AlphaFoldDB" id="A0A9N7MSI9"/>
<feature type="binding site" evidence="9">
    <location>
        <position position="143"/>
    </location>
    <ligand>
        <name>UDP-alpha-D-glucose</name>
        <dbReference type="ChEBI" id="CHEBI:58885"/>
    </ligand>
</feature>
<dbReference type="GO" id="GO:0030244">
    <property type="term" value="P:cellulose biosynthetic process"/>
    <property type="evidence" value="ECO:0007669"/>
    <property type="project" value="InterPro"/>
</dbReference>
<dbReference type="GO" id="GO:0016020">
    <property type="term" value="C:membrane"/>
    <property type="evidence" value="ECO:0007669"/>
    <property type="project" value="InterPro"/>
</dbReference>
<dbReference type="OrthoDB" id="72851at2759"/>
<dbReference type="PANTHER" id="PTHR13301">
    <property type="entry name" value="X-BOX TRANSCRIPTION FACTOR-RELATED"/>
    <property type="match status" value="1"/>
</dbReference>
<evidence type="ECO:0000256" key="9">
    <source>
        <dbReference type="PIRSR" id="PIRSR605150-2"/>
    </source>
</evidence>
<keyword evidence="4 11" id="KW-0812">Transmembrane</keyword>
<dbReference type="Proteomes" id="UP001153555">
    <property type="component" value="Unassembled WGS sequence"/>
</dbReference>
<evidence type="ECO:0000256" key="7">
    <source>
        <dbReference type="ARBA" id="ARBA00023316"/>
    </source>
</evidence>
<feature type="binding site" evidence="9">
    <location>
        <position position="114"/>
    </location>
    <ligand>
        <name>UDP-alpha-D-glucose</name>
        <dbReference type="ChEBI" id="CHEBI:58885"/>
    </ligand>
</feature>
<reference evidence="12" key="1">
    <citation type="submission" date="2019-12" db="EMBL/GenBank/DDBJ databases">
        <authorList>
            <person name="Scholes J."/>
        </authorList>
    </citation>
    <scope>NUCLEOTIDE SEQUENCE</scope>
</reference>
<gene>
    <name evidence="12" type="ORF">SHERM_12887</name>
</gene>
<feature type="active site" evidence="8">
    <location>
        <position position="447"/>
    </location>
</feature>
<protein>
    <submittedName>
        <fullName evidence="12">Cellulose synthase-like protein G3</fullName>
    </submittedName>
</protein>
<sequence length="732" mass="82650">MTTATTRPPLHSLRPLRRRHANRLFAAVYAVAVFCLLRHHTHAILTSTTAFSLLVSFSLLISDLLLAYMWSTTQAYRMNPVVREEFPENLEKVLDRRDFPATDVFICTADPHKEPPVTVVNTALSVMAYDYPAEKLSVYVSDDGGSELTVFALMEAAKFGKRWLAFCRENDVADRSPGAYFGSGCDLTSEAEEIKIMYENMKMKVENVVERGKVCEEYITSQDERRVLEQYWAQDFTRRNHPTIIKILLDSKSDRDVRGEPMPNLIYVSRQKSPNSPHHFKAGALNTLLRVSASMTNSPIILTLDCDMYSNDPRTVQRALCYLPDKSGRPNCGYVQFPQRFCGLNKADIYSSEHKRLFLCNPIGMDGLNGPSYVGTGCFFRRRIFFGSPSKYIQPEIPELGPDYVVGKPIDSEEVLKLAHRVADCTYEDQTKWGSKLGFRYGSLVEDYYTGYRLQCEGWQSIFCNPSRPAFLGDVPISLLNVLNQNRRWSIGLLEVAFSKYSPLTFGIKSMGILMGQSYAHYAFWPIWAFPIIVYAFIPSLTLLHGVPIFPKVDEPTFLLYLFLFVGAYTQDCFDFIFTQGTLLTWWSDQRNWLLRGLSSYLFGFIEYVTNLLGLATSGFHLTDKVLDDELSKRYDQGMFEFGVASPMFVPLATAAIINLVAFVGGFSRTFVNGSFGTFFVQIFVAGFGVVNALPIYEAMVLRHDNGRMPGRVTITSAILVGALYGVASLFA</sequence>